<comment type="caution">
    <text evidence="2">The sequence shown here is derived from an EMBL/GenBank/DDBJ whole genome shotgun (WGS) entry which is preliminary data.</text>
</comment>
<evidence type="ECO:0000313" key="3">
    <source>
        <dbReference type="Proteomes" id="UP001208649"/>
    </source>
</evidence>
<feature type="compositionally biased region" description="Basic and acidic residues" evidence="1">
    <location>
        <begin position="1"/>
        <end position="23"/>
    </location>
</feature>
<protein>
    <submittedName>
        <fullName evidence="2">Uncharacterized protein</fullName>
    </submittedName>
</protein>
<evidence type="ECO:0000313" key="2">
    <source>
        <dbReference type="EMBL" id="MCU7616552.1"/>
    </source>
</evidence>
<feature type="compositionally biased region" description="Polar residues" evidence="1">
    <location>
        <begin position="24"/>
        <end position="36"/>
    </location>
</feature>
<accession>A0ABT2W2V8</accession>
<evidence type="ECO:0000256" key="1">
    <source>
        <dbReference type="SAM" id="MobiDB-lite"/>
    </source>
</evidence>
<gene>
    <name evidence="2" type="ORF">NZ698_05035</name>
</gene>
<dbReference type="RefSeq" id="WP_263001992.1">
    <property type="nucleotide sequence ID" value="NZ_JAOTEM010000001.1"/>
</dbReference>
<sequence>MDSKDDNKKKESANSAETKKQNEDFQNIPASSNKQNPPDVDKEDVQKSSKNKSGKTDNTK</sequence>
<dbReference type="Proteomes" id="UP001208649">
    <property type="component" value="Unassembled WGS sequence"/>
</dbReference>
<dbReference type="EMBL" id="JAOTEM010000001">
    <property type="protein sequence ID" value="MCU7616552.1"/>
    <property type="molecule type" value="Genomic_DNA"/>
</dbReference>
<reference evidence="3" key="1">
    <citation type="submission" date="2023-07" db="EMBL/GenBank/DDBJ databases">
        <title>Chryseobacterium sp. strain PBS4-4 Genome sequencing and assembly.</title>
        <authorList>
            <person name="Jung Y."/>
        </authorList>
    </citation>
    <scope>NUCLEOTIDE SEQUENCE [LARGE SCALE GENOMIC DNA]</scope>
    <source>
        <strain evidence="3">PBS4-4</strain>
    </source>
</reference>
<name>A0ABT2W2V8_9FLAO</name>
<proteinExistence type="predicted"/>
<keyword evidence="3" id="KW-1185">Reference proteome</keyword>
<organism evidence="2 3">
    <name type="scientific">Chryseobacterium edaphi</name>
    <dbReference type="NCBI Taxonomy" id="2976532"/>
    <lineage>
        <taxon>Bacteria</taxon>
        <taxon>Pseudomonadati</taxon>
        <taxon>Bacteroidota</taxon>
        <taxon>Flavobacteriia</taxon>
        <taxon>Flavobacteriales</taxon>
        <taxon>Weeksellaceae</taxon>
        <taxon>Chryseobacterium group</taxon>
        <taxon>Chryseobacterium</taxon>
    </lineage>
</organism>
<feature type="region of interest" description="Disordered" evidence="1">
    <location>
        <begin position="1"/>
        <end position="60"/>
    </location>
</feature>